<accession>A0A5S4YT73</accession>
<dbReference type="AlphaFoldDB" id="A0A5S4YT73"/>
<reference evidence="1 2" key="1">
    <citation type="submission" date="2019-08" db="EMBL/GenBank/DDBJ databases">
        <title>Bradyrhizobium hipponensis sp. nov., a rhizobium isolated from a Lupinus angustifolius root nodule in Tunisia.</title>
        <authorList>
            <person name="Off K."/>
            <person name="Rejili M."/>
            <person name="Mars M."/>
            <person name="Brachmann A."/>
            <person name="Marin M."/>
        </authorList>
    </citation>
    <scope>NUCLEOTIDE SEQUENCE [LARGE SCALE GENOMIC DNA]</scope>
    <source>
        <strain evidence="2">aSej3</strain>
    </source>
</reference>
<sequence>MRDIQVDHFQLAPSILPSGIPELSDDECVARLARAVETPDSTRLDEVAALIGRLAVAIE</sequence>
<organism evidence="1 2">
    <name type="scientific">Bradyrhizobium hipponense</name>
    <dbReference type="NCBI Taxonomy" id="2605638"/>
    <lineage>
        <taxon>Bacteria</taxon>
        <taxon>Pseudomonadati</taxon>
        <taxon>Pseudomonadota</taxon>
        <taxon>Alphaproteobacteria</taxon>
        <taxon>Hyphomicrobiales</taxon>
        <taxon>Nitrobacteraceae</taxon>
        <taxon>Bradyrhizobium</taxon>
    </lineage>
</organism>
<evidence type="ECO:0000313" key="2">
    <source>
        <dbReference type="Proteomes" id="UP000324797"/>
    </source>
</evidence>
<keyword evidence="2" id="KW-1185">Reference proteome</keyword>
<name>A0A5S4YT73_9BRAD</name>
<gene>
    <name evidence="1" type="ORF">FXV83_06900</name>
</gene>
<evidence type="ECO:0000313" key="1">
    <source>
        <dbReference type="EMBL" id="TYO67328.1"/>
    </source>
</evidence>
<protein>
    <submittedName>
        <fullName evidence="1">Uncharacterized protein</fullName>
    </submittedName>
</protein>
<comment type="caution">
    <text evidence="1">The sequence shown here is derived from an EMBL/GenBank/DDBJ whole genome shotgun (WGS) entry which is preliminary data.</text>
</comment>
<proteinExistence type="predicted"/>
<dbReference type="Proteomes" id="UP000324797">
    <property type="component" value="Unassembled WGS sequence"/>
</dbReference>
<dbReference type="EMBL" id="VSTH01000019">
    <property type="protein sequence ID" value="TYO67328.1"/>
    <property type="molecule type" value="Genomic_DNA"/>
</dbReference>
<dbReference type="RefSeq" id="WP_148738445.1">
    <property type="nucleotide sequence ID" value="NZ_VSTH01000019.1"/>
</dbReference>